<dbReference type="InterPro" id="IPR005247">
    <property type="entry name" value="YbhB_YbcL/LppC-like"/>
</dbReference>
<dbReference type="Proteomes" id="UP000265515">
    <property type="component" value="Unassembled WGS sequence"/>
</dbReference>
<dbReference type="Gramene" id="GBG85103">
    <property type="protein sequence ID" value="GBG85103"/>
    <property type="gene ID" value="CBR_g39562"/>
</dbReference>
<evidence type="ECO:0000313" key="3">
    <source>
        <dbReference type="Proteomes" id="UP000265515"/>
    </source>
</evidence>
<dbReference type="EMBL" id="BFEA01000504">
    <property type="protein sequence ID" value="GBG85103.1"/>
    <property type="molecule type" value="Genomic_DNA"/>
</dbReference>
<proteinExistence type="predicted"/>
<dbReference type="InterPro" id="IPR008914">
    <property type="entry name" value="PEBP"/>
</dbReference>
<name>A0A388LSC7_CHABU</name>
<sequence length="215" mass="23461">MGRGRRVPSPADDEEPPAEEFRVTSTAFTNGGKIPHKFTSDGHAPQTNLSPPIAWHNLPEGTESLAVIMVDVDAPDPRDPISEWVHWVVYDIPPALKELPGGLNSKQAFNEGMYQEIKEGHNDFKVPGYIGPNPPPNGTHRYVIRVYALDQMMGKLGNKVSKDKLEAAMEGHILAETEIVGTYSKEKFGPGRDAFVPPGRPQESGQGTPFPTKGA</sequence>
<dbReference type="AlphaFoldDB" id="A0A388LSC7"/>
<dbReference type="STRING" id="69332.A0A388LSC7"/>
<dbReference type="OMA" id="VHWVAYN"/>
<organism evidence="2 3">
    <name type="scientific">Chara braunii</name>
    <name type="common">Braun's stonewort</name>
    <dbReference type="NCBI Taxonomy" id="69332"/>
    <lineage>
        <taxon>Eukaryota</taxon>
        <taxon>Viridiplantae</taxon>
        <taxon>Streptophyta</taxon>
        <taxon>Charophyceae</taxon>
        <taxon>Charales</taxon>
        <taxon>Characeae</taxon>
        <taxon>Chara</taxon>
    </lineage>
</organism>
<dbReference type="OrthoDB" id="10251855at2759"/>
<dbReference type="NCBIfam" id="TIGR00481">
    <property type="entry name" value="YbhB/YbcL family Raf kinase inhibitor-like protein"/>
    <property type="match status" value="1"/>
</dbReference>
<keyword evidence="3" id="KW-1185">Reference proteome</keyword>
<dbReference type="CDD" id="cd00865">
    <property type="entry name" value="PEBP_bact_arch"/>
    <property type="match status" value="1"/>
</dbReference>
<evidence type="ECO:0000256" key="1">
    <source>
        <dbReference type="SAM" id="MobiDB-lite"/>
    </source>
</evidence>
<evidence type="ECO:0008006" key="4">
    <source>
        <dbReference type="Google" id="ProtNLM"/>
    </source>
</evidence>
<dbReference type="PANTHER" id="PTHR30289">
    <property type="entry name" value="UNCHARACTERIZED PROTEIN YBCL-RELATED"/>
    <property type="match status" value="1"/>
</dbReference>
<dbReference type="Gene3D" id="3.90.280.10">
    <property type="entry name" value="PEBP-like"/>
    <property type="match status" value="1"/>
</dbReference>
<evidence type="ECO:0000313" key="2">
    <source>
        <dbReference type="EMBL" id="GBG85103.1"/>
    </source>
</evidence>
<dbReference type="InterPro" id="IPR036610">
    <property type="entry name" value="PEBP-like_sf"/>
</dbReference>
<dbReference type="PANTHER" id="PTHR30289:SF1">
    <property type="entry name" value="PEBP (PHOSPHATIDYLETHANOLAMINE-BINDING PROTEIN) FAMILY PROTEIN"/>
    <property type="match status" value="1"/>
</dbReference>
<feature type="region of interest" description="Disordered" evidence="1">
    <location>
        <begin position="1"/>
        <end position="43"/>
    </location>
</feature>
<gene>
    <name evidence="2" type="ORF">CBR_g39562</name>
</gene>
<protein>
    <recommendedName>
        <fullName evidence="4">YbhB/YbcL family Raf kinase inhibitor-like protein</fullName>
    </recommendedName>
</protein>
<accession>A0A388LSC7</accession>
<reference evidence="2 3" key="1">
    <citation type="journal article" date="2018" name="Cell">
        <title>The Chara Genome: Secondary Complexity and Implications for Plant Terrestrialization.</title>
        <authorList>
            <person name="Nishiyama T."/>
            <person name="Sakayama H."/>
            <person name="Vries J.D."/>
            <person name="Buschmann H."/>
            <person name="Saint-Marcoux D."/>
            <person name="Ullrich K.K."/>
            <person name="Haas F.B."/>
            <person name="Vanderstraeten L."/>
            <person name="Becker D."/>
            <person name="Lang D."/>
            <person name="Vosolsobe S."/>
            <person name="Rombauts S."/>
            <person name="Wilhelmsson P.K.I."/>
            <person name="Janitza P."/>
            <person name="Kern R."/>
            <person name="Heyl A."/>
            <person name="Rumpler F."/>
            <person name="Villalobos L.I.A.C."/>
            <person name="Clay J.M."/>
            <person name="Skokan R."/>
            <person name="Toyoda A."/>
            <person name="Suzuki Y."/>
            <person name="Kagoshima H."/>
            <person name="Schijlen E."/>
            <person name="Tajeshwar N."/>
            <person name="Catarino B."/>
            <person name="Hetherington A.J."/>
            <person name="Saltykova A."/>
            <person name="Bonnot C."/>
            <person name="Breuninger H."/>
            <person name="Symeonidi A."/>
            <person name="Radhakrishnan G.V."/>
            <person name="Van Nieuwerburgh F."/>
            <person name="Deforce D."/>
            <person name="Chang C."/>
            <person name="Karol K.G."/>
            <person name="Hedrich R."/>
            <person name="Ulvskov P."/>
            <person name="Glockner G."/>
            <person name="Delwiche C.F."/>
            <person name="Petrasek J."/>
            <person name="Van de Peer Y."/>
            <person name="Friml J."/>
            <person name="Beilby M."/>
            <person name="Dolan L."/>
            <person name="Kohara Y."/>
            <person name="Sugano S."/>
            <person name="Fujiyama A."/>
            <person name="Delaux P.-M."/>
            <person name="Quint M."/>
            <person name="TheiBen G."/>
            <person name="Hagemann M."/>
            <person name="Harholt J."/>
            <person name="Dunand C."/>
            <person name="Zachgo S."/>
            <person name="Langdale J."/>
            <person name="Maumus F."/>
            <person name="Straeten D.V.D."/>
            <person name="Gould S.B."/>
            <person name="Rensing S.A."/>
        </authorList>
    </citation>
    <scope>NUCLEOTIDE SEQUENCE [LARGE SCALE GENOMIC DNA]</scope>
    <source>
        <strain evidence="2 3">S276</strain>
    </source>
</reference>
<feature type="region of interest" description="Disordered" evidence="1">
    <location>
        <begin position="188"/>
        <end position="215"/>
    </location>
</feature>
<comment type="caution">
    <text evidence="2">The sequence shown here is derived from an EMBL/GenBank/DDBJ whole genome shotgun (WGS) entry which is preliminary data.</text>
</comment>
<dbReference type="Pfam" id="PF01161">
    <property type="entry name" value="PBP"/>
    <property type="match status" value="1"/>
</dbReference>
<dbReference type="SUPFAM" id="SSF49777">
    <property type="entry name" value="PEBP-like"/>
    <property type="match status" value="1"/>
</dbReference>